<gene>
    <name evidence="2" type="ORF">ACFO6S_10720</name>
</gene>
<dbReference type="EMBL" id="JBHSFO010000004">
    <property type="protein sequence ID" value="MFC4604157.1"/>
    <property type="molecule type" value="Genomic_DNA"/>
</dbReference>
<protein>
    <submittedName>
        <fullName evidence="2">DUF305 domain-containing protein</fullName>
    </submittedName>
</protein>
<dbReference type="Proteomes" id="UP001595914">
    <property type="component" value="Unassembled WGS sequence"/>
</dbReference>
<comment type="caution">
    <text evidence="2">The sequence shown here is derived from an EMBL/GenBank/DDBJ whole genome shotgun (WGS) entry which is preliminary data.</text>
</comment>
<sequence>MTRSALVRGVAFGSLAVLLLVIGAALRPLVAPVDPPAVEPVLSATETGFVQDMAAHHQQAMQMAQRLDPGADPGIVRMARQIHDTQSVEIGMLLGWLRLADAPPTIRQPMSWMTADAAGAHHHQAPSTAPDLPNAPGGLMPGMATMAELDALTAARGRDAEVLFLQLMYRHHLGGVAMAQTADAMLTGGPVKRAARDMAATQRQEAGLMSVLLAQRGGQPLP</sequence>
<dbReference type="Pfam" id="PF03713">
    <property type="entry name" value="DUF305"/>
    <property type="match status" value="1"/>
</dbReference>
<evidence type="ECO:0000259" key="1">
    <source>
        <dbReference type="Pfam" id="PF03713"/>
    </source>
</evidence>
<proteinExistence type="predicted"/>
<accession>A0ABV9FR87</accession>
<dbReference type="InterPro" id="IPR005183">
    <property type="entry name" value="DUF305_CopM-like"/>
</dbReference>
<name>A0ABV9FR87_9NOCA</name>
<organism evidence="2 3">
    <name type="scientific">Rhodococcus kronopolitis</name>
    <dbReference type="NCBI Taxonomy" id="1460226"/>
    <lineage>
        <taxon>Bacteria</taxon>
        <taxon>Bacillati</taxon>
        <taxon>Actinomycetota</taxon>
        <taxon>Actinomycetes</taxon>
        <taxon>Mycobacteriales</taxon>
        <taxon>Nocardiaceae</taxon>
        <taxon>Rhodococcus</taxon>
    </lineage>
</organism>
<feature type="domain" description="DUF305" evidence="1">
    <location>
        <begin position="46"/>
        <end position="211"/>
    </location>
</feature>
<dbReference type="PANTHER" id="PTHR36933">
    <property type="entry name" value="SLL0788 PROTEIN"/>
    <property type="match status" value="1"/>
</dbReference>
<dbReference type="Gene3D" id="1.20.1260.10">
    <property type="match status" value="1"/>
</dbReference>
<dbReference type="PANTHER" id="PTHR36933:SF1">
    <property type="entry name" value="SLL0788 PROTEIN"/>
    <property type="match status" value="1"/>
</dbReference>
<dbReference type="RefSeq" id="WP_378416722.1">
    <property type="nucleotide sequence ID" value="NZ_JBHSFO010000004.1"/>
</dbReference>
<evidence type="ECO:0000313" key="2">
    <source>
        <dbReference type="EMBL" id="MFC4604157.1"/>
    </source>
</evidence>
<dbReference type="InterPro" id="IPR012347">
    <property type="entry name" value="Ferritin-like"/>
</dbReference>
<keyword evidence="3" id="KW-1185">Reference proteome</keyword>
<reference evidence="3" key="1">
    <citation type="journal article" date="2019" name="Int. J. Syst. Evol. Microbiol.">
        <title>The Global Catalogue of Microorganisms (GCM) 10K type strain sequencing project: providing services to taxonomists for standard genome sequencing and annotation.</title>
        <authorList>
            <consortium name="The Broad Institute Genomics Platform"/>
            <consortium name="The Broad Institute Genome Sequencing Center for Infectious Disease"/>
            <person name="Wu L."/>
            <person name="Ma J."/>
        </authorList>
    </citation>
    <scope>NUCLEOTIDE SEQUENCE [LARGE SCALE GENOMIC DNA]</scope>
    <source>
        <strain evidence="3">CCUG 54520</strain>
    </source>
</reference>
<evidence type="ECO:0000313" key="3">
    <source>
        <dbReference type="Proteomes" id="UP001595914"/>
    </source>
</evidence>